<evidence type="ECO:0000313" key="5">
    <source>
        <dbReference type="Proteomes" id="UP000717585"/>
    </source>
</evidence>
<feature type="repeat" description="Pumilio" evidence="2">
    <location>
        <begin position="389"/>
        <end position="428"/>
    </location>
</feature>
<dbReference type="AlphaFoldDB" id="A0A8J6ARE7"/>
<dbReference type="PROSITE" id="PS50303">
    <property type="entry name" value="PUM_HD"/>
    <property type="match status" value="1"/>
</dbReference>
<feature type="repeat" description="Pumilio" evidence="2">
    <location>
        <begin position="209"/>
        <end position="232"/>
    </location>
</feature>
<dbReference type="PROSITE" id="PS50302">
    <property type="entry name" value="PUM"/>
    <property type="match status" value="6"/>
</dbReference>
<keyword evidence="5" id="KW-1185">Reference proteome</keyword>
<dbReference type="InterPro" id="IPR033133">
    <property type="entry name" value="PUM-HD"/>
</dbReference>
<protein>
    <submittedName>
        <fullName evidence="4">Pumilio-family RNA binding repeat</fullName>
    </submittedName>
</protein>
<dbReference type="GO" id="GO:0003729">
    <property type="term" value="F:mRNA binding"/>
    <property type="evidence" value="ECO:0007669"/>
    <property type="project" value="TreeGrafter"/>
</dbReference>
<evidence type="ECO:0000256" key="2">
    <source>
        <dbReference type="PROSITE-ProRule" id="PRU00317"/>
    </source>
</evidence>
<feature type="repeat" description="Pumilio" evidence="2">
    <location>
        <begin position="281"/>
        <end position="317"/>
    </location>
</feature>
<dbReference type="SUPFAM" id="SSF48371">
    <property type="entry name" value="ARM repeat"/>
    <property type="match status" value="1"/>
</dbReference>
<evidence type="ECO:0000256" key="1">
    <source>
        <dbReference type="ARBA" id="ARBA00022737"/>
    </source>
</evidence>
<reference evidence="4" key="1">
    <citation type="submission" date="2021-05" db="EMBL/GenBank/DDBJ databases">
        <title>A free-living protist that lacks canonical eukaryotic 1 DNA replication and segregation systems.</title>
        <authorList>
            <person name="Salas-Leiva D.E."/>
            <person name="Tromer E.C."/>
            <person name="Curtis B.A."/>
            <person name="Jerlstrom-Hultqvist J."/>
            <person name="Kolisko M."/>
            <person name="Yi Z."/>
            <person name="Salas-Leiva J.S."/>
            <person name="Gallot-Lavallee L."/>
            <person name="Kops G.J.P.L."/>
            <person name="Archibald J.M."/>
            <person name="Simpson A.G.B."/>
            <person name="Roger A.J."/>
        </authorList>
    </citation>
    <scope>NUCLEOTIDE SEQUENCE</scope>
    <source>
        <strain evidence="4">BICM</strain>
    </source>
</reference>
<dbReference type="PANTHER" id="PTHR12537">
    <property type="entry name" value="RNA BINDING PROTEIN PUMILIO-RELATED"/>
    <property type="match status" value="1"/>
</dbReference>
<dbReference type="CDD" id="cd07920">
    <property type="entry name" value="Pumilio"/>
    <property type="match status" value="1"/>
</dbReference>
<dbReference type="Proteomes" id="UP000717585">
    <property type="component" value="Unassembled WGS sequence"/>
</dbReference>
<dbReference type="Gene3D" id="1.25.10.10">
    <property type="entry name" value="Leucine-rich Repeat Variant"/>
    <property type="match status" value="1"/>
</dbReference>
<feature type="repeat" description="Pumilio" evidence="2">
    <location>
        <begin position="244"/>
        <end position="279"/>
    </location>
</feature>
<dbReference type="InterPro" id="IPR001313">
    <property type="entry name" value="Pumilio_RNA-bd_rpt"/>
</dbReference>
<accession>A0A8J6ARE7</accession>
<dbReference type="GO" id="GO:0010608">
    <property type="term" value="P:post-transcriptional regulation of gene expression"/>
    <property type="evidence" value="ECO:0007669"/>
    <property type="project" value="TreeGrafter"/>
</dbReference>
<organism evidence="4 5">
    <name type="scientific">Carpediemonas membranifera</name>
    <dbReference type="NCBI Taxonomy" id="201153"/>
    <lineage>
        <taxon>Eukaryota</taxon>
        <taxon>Metamonada</taxon>
        <taxon>Carpediemonas-like organisms</taxon>
        <taxon>Carpediemonas</taxon>
    </lineage>
</organism>
<dbReference type="InterPro" id="IPR033712">
    <property type="entry name" value="Pumilio_RNA-bd"/>
</dbReference>
<feature type="domain" description="PUM-HD" evidence="3">
    <location>
        <begin position="114"/>
        <end position="454"/>
    </location>
</feature>
<comment type="caution">
    <text evidence="4">The sequence shown here is derived from an EMBL/GenBank/DDBJ whole genome shotgun (WGS) entry which is preliminary data.</text>
</comment>
<dbReference type="Pfam" id="PF00806">
    <property type="entry name" value="PUF"/>
    <property type="match status" value="8"/>
</dbReference>
<dbReference type="OrthoDB" id="668540at2759"/>
<dbReference type="GO" id="GO:0005737">
    <property type="term" value="C:cytoplasm"/>
    <property type="evidence" value="ECO:0007669"/>
    <property type="project" value="TreeGrafter"/>
</dbReference>
<dbReference type="InterPro" id="IPR011989">
    <property type="entry name" value="ARM-like"/>
</dbReference>
<feature type="repeat" description="Pumilio" evidence="2">
    <location>
        <begin position="172"/>
        <end position="208"/>
    </location>
</feature>
<gene>
    <name evidence="4" type="ORF">J8273_6629</name>
</gene>
<sequence>MDQDNNVPNYYTNYYNVGNWRPFSIMMPSMMMDQGMPIDQARSPPVPAAFDGMEVVGSPPGTRDVWSPEPVQYGEIVPPGLNGIGSPPLQYAMGHMYHNPPMMYAIQSHEAAVRMEHRGRDHRHGPGHKALSMPFAEMVETLHSLSADQNGSRYVQQRFDECSETELALALPMVKEHATDLSTDPFGNYVVQKFIERATPAQQRDVVATLTPTVYQLSTHMYGCRVVQRIIELCPASHAPFLQQLRGDILTVMKDQHGNHVAQNILTHATPADFQFIADAAASPGQVNALSTHSFACRVLQRLLEYGTTEQTAPLVAEIVKNAISLAENRFGNYVVSHVIKKGQPEDIAAVVAALHGEVGRLSMHKFASNVIECCLEFSPAHRQALITELLTPQGEVLGALVKDKYGNYVVQKMLDVAETRDLRFMVDYVMARLPAMRDFVYGRHIATRVEQIAQTLENSEHS</sequence>
<dbReference type="EMBL" id="JAHDYR010000040">
    <property type="protein sequence ID" value="KAG9392038.1"/>
    <property type="molecule type" value="Genomic_DNA"/>
</dbReference>
<feature type="repeat" description="Pumilio" evidence="2">
    <location>
        <begin position="318"/>
        <end position="353"/>
    </location>
</feature>
<dbReference type="PANTHER" id="PTHR12537:SF13">
    <property type="entry name" value="PUMILIO HOMOLOGY DOMAIN FAMILY MEMBER 4"/>
    <property type="match status" value="1"/>
</dbReference>
<evidence type="ECO:0000259" key="3">
    <source>
        <dbReference type="PROSITE" id="PS50303"/>
    </source>
</evidence>
<proteinExistence type="predicted"/>
<dbReference type="InterPro" id="IPR016024">
    <property type="entry name" value="ARM-type_fold"/>
</dbReference>
<dbReference type="SMART" id="SM00025">
    <property type="entry name" value="Pumilio"/>
    <property type="match status" value="8"/>
</dbReference>
<keyword evidence="1" id="KW-0677">Repeat</keyword>
<evidence type="ECO:0000313" key="4">
    <source>
        <dbReference type="EMBL" id="KAG9392038.1"/>
    </source>
</evidence>
<name>A0A8J6ARE7_9EUKA</name>